<dbReference type="GO" id="GO:0016874">
    <property type="term" value="F:ligase activity"/>
    <property type="evidence" value="ECO:0007669"/>
    <property type="project" value="UniProtKB-KW"/>
</dbReference>
<proteinExistence type="predicted"/>
<dbReference type="GO" id="GO:0046872">
    <property type="term" value="F:metal ion binding"/>
    <property type="evidence" value="ECO:0007669"/>
    <property type="project" value="InterPro"/>
</dbReference>
<evidence type="ECO:0000313" key="7">
    <source>
        <dbReference type="EMBL" id="SCL13550.1"/>
    </source>
</evidence>
<accession>A0A1C6R8Y0</accession>
<dbReference type="InterPro" id="IPR011761">
    <property type="entry name" value="ATP-grasp"/>
</dbReference>
<feature type="domain" description="ATP-grasp" evidence="6">
    <location>
        <begin position="139"/>
        <end position="337"/>
    </location>
</feature>
<dbReference type="AlphaFoldDB" id="A0A1C6R8Y0"/>
<protein>
    <submittedName>
        <fullName evidence="7">Biotin carboxylase</fullName>
    </submittedName>
</protein>
<sequence length="447" mass="47279">MTPLAESPSPSVAESPSPSAVVSPPPVVVMVDVYAPTMRLARAFADAGCAVVRLRSTPEVPAVYRGHDDPAAEALFADTVVHAGDLEVTTKAVAAHAPVAVVTGGELGVELADRLSEALGLTSNGTGRSAARRDKYLQIEALRAAGLPTARQLLVTDADELADWHRGLGGRVVVKPVRSAGNDGVFFCDTPQESVSAYRAVAGARNLFSQCNEAVVAQEYLAGVEYVVNTVSRDGRHRATDVWRYAKIDANGVRDRICAAVLVPPAAPERDTLVRYAAQVLDALDVRHGPAHHEIMLTAGGPRLVEVGVRLCGADTAAQALLALGESQVERTVQAYLDPAAFLAGVDAPQQVGTHVAMAFLTSPVTGVLRGYPLLDRVRELESLHEIHVGVRPGQRLPLTVDDTTEPMMVVLAHPRPEVVERDLATVGWLDGHGFYDVEPGSAGEPA</sequence>
<evidence type="ECO:0000256" key="2">
    <source>
        <dbReference type="ARBA" id="ARBA00022741"/>
    </source>
</evidence>
<evidence type="ECO:0000256" key="5">
    <source>
        <dbReference type="SAM" id="MobiDB-lite"/>
    </source>
</evidence>
<dbReference type="NCBIfam" id="NF005543">
    <property type="entry name" value="PRK07206.1"/>
    <property type="match status" value="1"/>
</dbReference>
<dbReference type="InterPro" id="IPR052032">
    <property type="entry name" value="ATP-dep_AA_Ligase"/>
</dbReference>
<evidence type="ECO:0000259" key="6">
    <source>
        <dbReference type="PROSITE" id="PS50975"/>
    </source>
</evidence>
<evidence type="ECO:0000313" key="8">
    <source>
        <dbReference type="Proteomes" id="UP000199699"/>
    </source>
</evidence>
<keyword evidence="8" id="KW-1185">Reference proteome</keyword>
<dbReference type="PANTHER" id="PTHR43585">
    <property type="entry name" value="FUMIPYRROLE BIOSYNTHESIS PROTEIN C"/>
    <property type="match status" value="1"/>
</dbReference>
<dbReference type="RefSeq" id="WP_245712593.1">
    <property type="nucleotide sequence ID" value="NZ_FMHT01000003.1"/>
</dbReference>
<reference evidence="7 8" key="1">
    <citation type="submission" date="2016-06" db="EMBL/GenBank/DDBJ databases">
        <authorList>
            <person name="Kjaerup R.B."/>
            <person name="Dalgaard T.S."/>
            <person name="Juul-Madsen H.R."/>
        </authorList>
    </citation>
    <scope>NUCLEOTIDE SEQUENCE [LARGE SCALE GENOMIC DNA]</scope>
    <source>
        <strain evidence="7 8">DSM 43818</strain>
    </source>
</reference>
<dbReference type="GO" id="GO:0005524">
    <property type="term" value="F:ATP binding"/>
    <property type="evidence" value="ECO:0007669"/>
    <property type="project" value="UniProtKB-UniRule"/>
</dbReference>
<dbReference type="Gene3D" id="3.30.470.20">
    <property type="entry name" value="ATP-grasp fold, B domain"/>
    <property type="match status" value="1"/>
</dbReference>
<gene>
    <name evidence="7" type="ORF">GA0070616_0176</name>
</gene>
<dbReference type="SUPFAM" id="SSF56059">
    <property type="entry name" value="Glutathione synthetase ATP-binding domain-like"/>
    <property type="match status" value="1"/>
</dbReference>
<keyword evidence="2 4" id="KW-0547">Nucleotide-binding</keyword>
<evidence type="ECO:0000256" key="1">
    <source>
        <dbReference type="ARBA" id="ARBA00022598"/>
    </source>
</evidence>
<evidence type="ECO:0000256" key="3">
    <source>
        <dbReference type="ARBA" id="ARBA00022840"/>
    </source>
</evidence>
<dbReference type="PANTHER" id="PTHR43585:SF2">
    <property type="entry name" value="ATP-GRASP ENZYME FSQD"/>
    <property type="match status" value="1"/>
</dbReference>
<dbReference type="STRING" id="145857.GA0070616_0176"/>
<name>A0A1C6R8Y0_9ACTN</name>
<keyword evidence="1" id="KW-0436">Ligase</keyword>
<organism evidence="7 8">
    <name type="scientific">Micromonospora nigra</name>
    <dbReference type="NCBI Taxonomy" id="145857"/>
    <lineage>
        <taxon>Bacteria</taxon>
        <taxon>Bacillati</taxon>
        <taxon>Actinomycetota</taxon>
        <taxon>Actinomycetes</taxon>
        <taxon>Micromonosporales</taxon>
        <taxon>Micromonosporaceae</taxon>
        <taxon>Micromonospora</taxon>
    </lineage>
</organism>
<dbReference type="Proteomes" id="UP000199699">
    <property type="component" value="Unassembled WGS sequence"/>
</dbReference>
<dbReference type="PROSITE" id="PS50975">
    <property type="entry name" value="ATP_GRASP"/>
    <property type="match status" value="1"/>
</dbReference>
<keyword evidence="3 4" id="KW-0067">ATP-binding</keyword>
<dbReference type="Pfam" id="PF13535">
    <property type="entry name" value="ATP-grasp_4"/>
    <property type="match status" value="1"/>
</dbReference>
<evidence type="ECO:0000256" key="4">
    <source>
        <dbReference type="PROSITE-ProRule" id="PRU00409"/>
    </source>
</evidence>
<feature type="region of interest" description="Disordered" evidence="5">
    <location>
        <begin position="1"/>
        <end position="22"/>
    </location>
</feature>
<dbReference type="EMBL" id="FMHT01000003">
    <property type="protein sequence ID" value="SCL13550.1"/>
    <property type="molecule type" value="Genomic_DNA"/>
</dbReference>